<gene>
    <name evidence="2" type="ORF">AB5J51_40385</name>
</gene>
<dbReference type="PANTHER" id="PTHR33498:SF1">
    <property type="entry name" value="TRANSPOSASE FOR INSERTION SEQUENCE ELEMENT IS1557"/>
    <property type="match status" value="1"/>
</dbReference>
<dbReference type="EMBL" id="CP165727">
    <property type="protein sequence ID" value="XDV68686.1"/>
    <property type="molecule type" value="Genomic_DNA"/>
</dbReference>
<evidence type="ECO:0000259" key="1">
    <source>
        <dbReference type="PROSITE" id="PS50531"/>
    </source>
</evidence>
<feature type="domain" description="HTH IS21-type" evidence="1">
    <location>
        <begin position="261"/>
        <end position="325"/>
    </location>
</feature>
<dbReference type="InterPro" id="IPR047951">
    <property type="entry name" value="Transpos_ISL3"/>
</dbReference>
<reference evidence="2" key="1">
    <citation type="submission" date="2024-08" db="EMBL/GenBank/DDBJ databases">
        <authorList>
            <person name="Yu S.T."/>
        </authorList>
    </citation>
    <scope>NUCLEOTIDE SEQUENCE</scope>
    <source>
        <strain evidence="2">R33</strain>
    </source>
</reference>
<protein>
    <submittedName>
        <fullName evidence="2">ISL3 family transposase</fullName>
    </submittedName>
</protein>
<sequence length="504" mass="56092">MVHIVARTLDGTASCPDCELPSSHVHSCYERRLADTPVGDQPVVIALTVRRLYCDNALCGRRTFVEQVAGLTFRYGRRTPASRRVLTVVAVALAGRAGARLAAVLQTRASRTTLLRAIMAVPDPLWAVPKVLGVDDFATRRGHHYGTVLIDCETGRPLDLLPGRDASTLAGWLREHPGAEIICRDRAGSYADGARTGAPNAIQVADRFHLWQNLGTAVEATVRLHSTCLKTAFTSSDGPTSDGDSADATKTMSPIEARIRERHATIHALLAQGHGIREIARELHMGGNTVRRNARAAVPEQLLTGRHQPRASQLDPYKSHLDNRWAEGHTNAIQLLAELQILGYRGSYQIISDYLRPRRRRRIRVVPPAPPGVRRITRWMMRHPEHLADAERQQFVALLAHCPELKALHEHVRSFAEILQTRSGQHLKDWITAVRTADLPRLHAFATGLERDWDAVLQGLSTRWNSGPVEGRVNQIKMVKRQMFGRAKLPLLRKRVLLTAAANW</sequence>
<dbReference type="PROSITE" id="PS50531">
    <property type="entry name" value="HTH_IS21"/>
    <property type="match status" value="1"/>
</dbReference>
<dbReference type="NCBIfam" id="NF033550">
    <property type="entry name" value="transpos_ISL3"/>
    <property type="match status" value="1"/>
</dbReference>
<dbReference type="InterPro" id="IPR017894">
    <property type="entry name" value="HTH_IS21_transposase_type"/>
</dbReference>
<dbReference type="PANTHER" id="PTHR33498">
    <property type="entry name" value="TRANSPOSASE FOR INSERTION SEQUENCE ELEMENT IS1557"/>
    <property type="match status" value="1"/>
</dbReference>
<dbReference type="InterPro" id="IPR002560">
    <property type="entry name" value="Transposase_DDE"/>
</dbReference>
<dbReference type="Pfam" id="PF14690">
    <property type="entry name" value="Zn_ribbon_ISL3"/>
    <property type="match status" value="1"/>
</dbReference>
<proteinExistence type="predicted"/>
<accession>A0AB39YG35</accession>
<name>A0AB39YG35_9ACTN</name>
<organism evidence="2">
    <name type="scientific">Streptomyces sp. R33</name>
    <dbReference type="NCBI Taxonomy" id="3238629"/>
    <lineage>
        <taxon>Bacteria</taxon>
        <taxon>Bacillati</taxon>
        <taxon>Actinomycetota</taxon>
        <taxon>Actinomycetes</taxon>
        <taxon>Kitasatosporales</taxon>
        <taxon>Streptomycetaceae</taxon>
        <taxon>Streptomyces</taxon>
    </lineage>
</organism>
<evidence type="ECO:0000313" key="2">
    <source>
        <dbReference type="EMBL" id="XDV68686.1"/>
    </source>
</evidence>
<dbReference type="InterPro" id="IPR029261">
    <property type="entry name" value="Transposase_Znf"/>
</dbReference>
<dbReference type="RefSeq" id="WP_369780173.1">
    <property type="nucleotide sequence ID" value="NZ_CP165727.1"/>
</dbReference>
<dbReference type="Pfam" id="PF01610">
    <property type="entry name" value="DDE_Tnp_ISL3"/>
    <property type="match status" value="2"/>
</dbReference>
<dbReference type="AlphaFoldDB" id="A0AB39YG35"/>